<proteinExistence type="predicted"/>
<reference evidence="1" key="1">
    <citation type="submission" date="2020-07" db="EMBL/GenBank/DDBJ databases">
        <title>Clarias magur genome sequencing, assembly and annotation.</title>
        <authorList>
            <person name="Kushwaha B."/>
            <person name="Kumar R."/>
            <person name="Das P."/>
            <person name="Joshi C.G."/>
            <person name="Kumar D."/>
            <person name="Nagpure N.S."/>
            <person name="Pandey M."/>
            <person name="Agarwal S."/>
            <person name="Srivastava S."/>
            <person name="Singh M."/>
            <person name="Sahoo L."/>
            <person name="Jayasankar P."/>
            <person name="Meher P.K."/>
            <person name="Koringa P.G."/>
            <person name="Iquebal M.A."/>
            <person name="Das S.P."/>
            <person name="Bit A."/>
            <person name="Patnaik S."/>
            <person name="Patel N."/>
            <person name="Shah T.M."/>
            <person name="Hinsu A."/>
            <person name="Jena J.K."/>
        </authorList>
    </citation>
    <scope>NUCLEOTIDE SEQUENCE</scope>
    <source>
        <strain evidence="1">CIFAMagur01</strain>
        <tissue evidence="1">Testis</tissue>
    </source>
</reference>
<organism evidence="1 2">
    <name type="scientific">Clarias magur</name>
    <name type="common">Asian catfish</name>
    <name type="synonym">Macropteronotus magur</name>
    <dbReference type="NCBI Taxonomy" id="1594786"/>
    <lineage>
        <taxon>Eukaryota</taxon>
        <taxon>Metazoa</taxon>
        <taxon>Chordata</taxon>
        <taxon>Craniata</taxon>
        <taxon>Vertebrata</taxon>
        <taxon>Euteleostomi</taxon>
        <taxon>Actinopterygii</taxon>
        <taxon>Neopterygii</taxon>
        <taxon>Teleostei</taxon>
        <taxon>Ostariophysi</taxon>
        <taxon>Siluriformes</taxon>
        <taxon>Clariidae</taxon>
        <taxon>Clarias</taxon>
    </lineage>
</organism>
<comment type="caution">
    <text evidence="1">The sequence shown here is derived from an EMBL/GenBank/DDBJ whole genome shotgun (WGS) entry which is preliminary data.</text>
</comment>
<dbReference type="AlphaFoldDB" id="A0A8J4TUY0"/>
<protein>
    <submittedName>
        <fullName evidence="1">Uncharacterized protein</fullName>
    </submittedName>
</protein>
<evidence type="ECO:0000313" key="2">
    <source>
        <dbReference type="Proteomes" id="UP000727407"/>
    </source>
</evidence>
<feature type="non-terminal residue" evidence="1">
    <location>
        <position position="1"/>
    </location>
</feature>
<evidence type="ECO:0000313" key="1">
    <source>
        <dbReference type="EMBL" id="KAF5894893.1"/>
    </source>
</evidence>
<dbReference type="EMBL" id="QNUK01000351">
    <property type="protein sequence ID" value="KAF5894893.1"/>
    <property type="molecule type" value="Genomic_DNA"/>
</dbReference>
<gene>
    <name evidence="1" type="ORF">DAT39_015419</name>
</gene>
<name>A0A8J4TUY0_CLAMG</name>
<keyword evidence="2" id="KW-1185">Reference proteome</keyword>
<dbReference type="Proteomes" id="UP000727407">
    <property type="component" value="Unassembled WGS sequence"/>
</dbReference>
<sequence length="108" mass="12651">GFGCPKDTLLSLEKLFPFTIRHVRYPSKILTSSERSIKGNYYLLELWLDTLHYKRESMCKHRLSPGPWRGRSKDPICIDKRDMATLISLAVHSTAQHRRGQLVRTRRL</sequence>
<accession>A0A8J4TUY0</accession>